<keyword evidence="2" id="KW-1185">Reference proteome</keyword>
<comment type="caution">
    <text evidence="1">The sequence shown here is derived from an EMBL/GenBank/DDBJ whole genome shotgun (WGS) entry which is preliminary data.</text>
</comment>
<accession>A0AAE0YJY7</accession>
<gene>
    <name evidence="1" type="ORF">RRG08_015554</name>
</gene>
<name>A0AAE0YJY7_9GAST</name>
<evidence type="ECO:0000313" key="1">
    <source>
        <dbReference type="EMBL" id="KAK3747442.1"/>
    </source>
</evidence>
<proteinExistence type="predicted"/>
<evidence type="ECO:0000313" key="2">
    <source>
        <dbReference type="Proteomes" id="UP001283361"/>
    </source>
</evidence>
<dbReference type="Proteomes" id="UP001283361">
    <property type="component" value="Unassembled WGS sequence"/>
</dbReference>
<organism evidence="1 2">
    <name type="scientific">Elysia crispata</name>
    <name type="common">lettuce slug</name>
    <dbReference type="NCBI Taxonomy" id="231223"/>
    <lineage>
        <taxon>Eukaryota</taxon>
        <taxon>Metazoa</taxon>
        <taxon>Spiralia</taxon>
        <taxon>Lophotrochozoa</taxon>
        <taxon>Mollusca</taxon>
        <taxon>Gastropoda</taxon>
        <taxon>Heterobranchia</taxon>
        <taxon>Euthyneura</taxon>
        <taxon>Panpulmonata</taxon>
        <taxon>Sacoglossa</taxon>
        <taxon>Placobranchoidea</taxon>
        <taxon>Plakobranchidae</taxon>
        <taxon>Elysia</taxon>
    </lineage>
</organism>
<dbReference type="EMBL" id="JAWDGP010006085">
    <property type="protein sequence ID" value="KAK3747442.1"/>
    <property type="molecule type" value="Genomic_DNA"/>
</dbReference>
<sequence>MNHGKSLTVLVGRGLRCVHVWPAGWAVGPLATTRLETDDLKVPCQDVRHHESWEVSDGVGRERVKVRSLLTGWLSSVTTGHCDQSFIRDKAVNDKLDTSQCRTASDEARVAEVVDQAWA</sequence>
<dbReference type="AlphaFoldDB" id="A0AAE0YJY7"/>
<protein>
    <submittedName>
        <fullName evidence="1">Uncharacterized protein</fullName>
    </submittedName>
</protein>
<reference evidence="1" key="1">
    <citation type="journal article" date="2023" name="G3 (Bethesda)">
        <title>A reference genome for the long-term kleptoplast-retaining sea slug Elysia crispata morphotype clarki.</title>
        <authorList>
            <person name="Eastman K.E."/>
            <person name="Pendleton A.L."/>
            <person name="Shaikh M.A."/>
            <person name="Suttiyut T."/>
            <person name="Ogas R."/>
            <person name="Tomko P."/>
            <person name="Gavelis G."/>
            <person name="Widhalm J.R."/>
            <person name="Wisecaver J.H."/>
        </authorList>
    </citation>
    <scope>NUCLEOTIDE SEQUENCE</scope>
    <source>
        <strain evidence="1">ECLA1</strain>
    </source>
</reference>